<reference evidence="6" key="1">
    <citation type="submission" date="2019-08" db="EMBL/GenBank/DDBJ databases">
        <title>Complete Genome Sequence of the Polysaccharide-Degrading Rumen Bacterium Pseudobutyrivibrio xylanivorans MA3014.</title>
        <authorList>
            <person name="Palevich N."/>
            <person name="Maclean P.H."/>
            <person name="Kelly W.J."/>
            <person name="Leahy S.C."/>
            <person name="Rakonjac J."/>
            <person name="Attwood G.T."/>
        </authorList>
    </citation>
    <scope>NUCLEOTIDE SEQUENCE [LARGE SCALE GENOMIC DNA]</scope>
    <source>
        <strain evidence="6">MA3014</strain>
    </source>
</reference>
<keyword evidence="3" id="KW-0804">Transcription</keyword>
<proteinExistence type="predicted"/>
<dbReference type="Proteomes" id="UP000327030">
    <property type="component" value="Chromosome 1"/>
</dbReference>
<protein>
    <submittedName>
        <fullName evidence="5">LacI family transcriptional regulator</fullName>
    </submittedName>
</protein>
<evidence type="ECO:0000313" key="6">
    <source>
        <dbReference type="Proteomes" id="UP000327030"/>
    </source>
</evidence>
<dbReference type="SMART" id="SM00354">
    <property type="entry name" value="HTH_LACI"/>
    <property type="match status" value="1"/>
</dbReference>
<dbReference type="Gene3D" id="3.40.50.2300">
    <property type="match status" value="2"/>
</dbReference>
<dbReference type="CDD" id="cd06267">
    <property type="entry name" value="PBP1_LacI_sugar_binding-like"/>
    <property type="match status" value="1"/>
</dbReference>
<sequence>MAITTNDLAKLCGVSRTTVIRALNNTGRINDTTKQMILKTAEDNGYKPDLLARSLAKGRTYTIGMVVLDSKNRYFAQMISAVSAEAEKLGYGVNINLHNNDPKKEMEKLKRMAAYKMDGIILSSINEGDEYREFLEGLGIPIVSVDNKIAEGIPFVDISQRKAMKTATEKVVAAGYKKLVFVCPPIKGNPNENIYVHQKRMEGFKQAVDKAGAKVKADYLLDWDYLKHVEKYEVTKDTAFVCTADEVALDIMMLLKNKGLEAGKNYGLHGFDAIDTLKYISPRLNSVNNNVELVSKEAMNLLFQYIDEKENDKSKRIIVPFELVDGETV</sequence>
<dbReference type="OrthoDB" id="9788209at2"/>
<dbReference type="KEGG" id="pxv:FXF36_01930"/>
<evidence type="ECO:0000256" key="3">
    <source>
        <dbReference type="ARBA" id="ARBA00023163"/>
    </source>
</evidence>
<gene>
    <name evidence="5" type="ORF">FXF36_01930</name>
</gene>
<dbReference type="SUPFAM" id="SSF53822">
    <property type="entry name" value="Periplasmic binding protein-like I"/>
    <property type="match status" value="1"/>
</dbReference>
<dbReference type="InterPro" id="IPR000843">
    <property type="entry name" value="HTH_LacI"/>
</dbReference>
<keyword evidence="1" id="KW-0805">Transcription regulation</keyword>
<evidence type="ECO:0000313" key="5">
    <source>
        <dbReference type="EMBL" id="QFJ53713.1"/>
    </source>
</evidence>
<keyword evidence="2" id="KW-0238">DNA-binding</keyword>
<dbReference type="EMBL" id="CP043028">
    <property type="protein sequence ID" value="QFJ53713.1"/>
    <property type="molecule type" value="Genomic_DNA"/>
</dbReference>
<dbReference type="GO" id="GO:0000976">
    <property type="term" value="F:transcription cis-regulatory region binding"/>
    <property type="evidence" value="ECO:0007669"/>
    <property type="project" value="TreeGrafter"/>
</dbReference>
<dbReference type="PANTHER" id="PTHR30146">
    <property type="entry name" value="LACI-RELATED TRANSCRIPTIONAL REPRESSOR"/>
    <property type="match status" value="1"/>
</dbReference>
<dbReference type="AlphaFoldDB" id="A0A5P6VM27"/>
<organism evidence="5 6">
    <name type="scientific">Pseudobutyrivibrio xylanivorans</name>
    <dbReference type="NCBI Taxonomy" id="185007"/>
    <lineage>
        <taxon>Bacteria</taxon>
        <taxon>Bacillati</taxon>
        <taxon>Bacillota</taxon>
        <taxon>Clostridia</taxon>
        <taxon>Lachnospirales</taxon>
        <taxon>Lachnospiraceae</taxon>
        <taxon>Pseudobutyrivibrio</taxon>
    </lineage>
</organism>
<evidence type="ECO:0000256" key="2">
    <source>
        <dbReference type="ARBA" id="ARBA00023125"/>
    </source>
</evidence>
<dbReference type="CDD" id="cd01392">
    <property type="entry name" value="HTH_LacI"/>
    <property type="match status" value="1"/>
</dbReference>
<evidence type="ECO:0000256" key="1">
    <source>
        <dbReference type="ARBA" id="ARBA00023015"/>
    </source>
</evidence>
<evidence type="ECO:0000259" key="4">
    <source>
        <dbReference type="PROSITE" id="PS50932"/>
    </source>
</evidence>
<dbReference type="PANTHER" id="PTHR30146:SF109">
    <property type="entry name" value="HTH-TYPE TRANSCRIPTIONAL REGULATOR GALS"/>
    <property type="match status" value="1"/>
</dbReference>
<dbReference type="GO" id="GO:0003700">
    <property type="term" value="F:DNA-binding transcription factor activity"/>
    <property type="evidence" value="ECO:0007669"/>
    <property type="project" value="TreeGrafter"/>
</dbReference>
<dbReference type="SUPFAM" id="SSF47413">
    <property type="entry name" value="lambda repressor-like DNA-binding domains"/>
    <property type="match status" value="1"/>
</dbReference>
<dbReference type="Gene3D" id="1.10.260.40">
    <property type="entry name" value="lambda repressor-like DNA-binding domains"/>
    <property type="match status" value="1"/>
</dbReference>
<dbReference type="Pfam" id="PF00356">
    <property type="entry name" value="LacI"/>
    <property type="match status" value="1"/>
</dbReference>
<dbReference type="InterPro" id="IPR028082">
    <property type="entry name" value="Peripla_BP_I"/>
</dbReference>
<dbReference type="RefSeq" id="WP_151622210.1">
    <property type="nucleotide sequence ID" value="NZ_CP043028.1"/>
</dbReference>
<accession>A0A5P6VM27</accession>
<feature type="domain" description="HTH lacI-type" evidence="4">
    <location>
        <begin position="3"/>
        <end position="57"/>
    </location>
</feature>
<dbReference type="InterPro" id="IPR010982">
    <property type="entry name" value="Lambda_DNA-bd_dom_sf"/>
</dbReference>
<dbReference type="PROSITE" id="PS50932">
    <property type="entry name" value="HTH_LACI_2"/>
    <property type="match status" value="1"/>
</dbReference>
<name>A0A5P6VM27_PSEXY</name>
<dbReference type="InterPro" id="IPR001761">
    <property type="entry name" value="Peripla_BP/Lac1_sug-bd_dom"/>
</dbReference>
<dbReference type="Pfam" id="PF00532">
    <property type="entry name" value="Peripla_BP_1"/>
    <property type="match status" value="1"/>
</dbReference>